<reference evidence="1" key="1">
    <citation type="submission" date="2023-06" db="EMBL/GenBank/DDBJ databases">
        <authorList>
            <person name="Jiang Y."/>
            <person name="Liu Q."/>
        </authorList>
    </citation>
    <scope>NUCLEOTIDE SEQUENCE</scope>
    <source>
        <strain evidence="1">CGMCC 1.12090</strain>
    </source>
</reference>
<evidence type="ECO:0000313" key="1">
    <source>
        <dbReference type="EMBL" id="MDO1538085.1"/>
    </source>
</evidence>
<dbReference type="RefSeq" id="WP_301816490.1">
    <property type="nucleotide sequence ID" value="NZ_JAUJZH010000064.1"/>
</dbReference>
<proteinExistence type="predicted"/>
<evidence type="ECO:0000313" key="2">
    <source>
        <dbReference type="Proteomes" id="UP001169027"/>
    </source>
</evidence>
<accession>A0ABT8SH01</accession>
<gene>
    <name evidence="1" type="ORF">Q2T77_38275</name>
</gene>
<sequence length="79" mass="8652">MAIASRRAMCSTLRLVIEREPVPLLAATPFLLRHRAAFLAQIREPHAGLRAAFDAIATLDYSPGFDHCTATVGEFLDSL</sequence>
<organism evidence="1 2">
    <name type="scientific">Variovorax ginsengisoli</name>
    <dbReference type="NCBI Taxonomy" id="363844"/>
    <lineage>
        <taxon>Bacteria</taxon>
        <taxon>Pseudomonadati</taxon>
        <taxon>Pseudomonadota</taxon>
        <taxon>Betaproteobacteria</taxon>
        <taxon>Burkholderiales</taxon>
        <taxon>Comamonadaceae</taxon>
        <taxon>Variovorax</taxon>
    </lineage>
</organism>
<comment type="caution">
    <text evidence="1">The sequence shown here is derived from an EMBL/GenBank/DDBJ whole genome shotgun (WGS) entry which is preliminary data.</text>
</comment>
<dbReference type="Proteomes" id="UP001169027">
    <property type="component" value="Unassembled WGS sequence"/>
</dbReference>
<keyword evidence="2" id="KW-1185">Reference proteome</keyword>
<protein>
    <submittedName>
        <fullName evidence="1">Uncharacterized protein</fullName>
    </submittedName>
</protein>
<name>A0ABT8SH01_9BURK</name>
<dbReference type="EMBL" id="JAUKVY010000064">
    <property type="protein sequence ID" value="MDO1538085.1"/>
    <property type="molecule type" value="Genomic_DNA"/>
</dbReference>